<comment type="caution">
    <text evidence="2">The sequence shown here is derived from an EMBL/GenBank/DDBJ whole genome shotgun (WGS) entry which is preliminary data.</text>
</comment>
<dbReference type="AlphaFoldDB" id="A0AAD5QTH4"/>
<evidence type="ECO:0000313" key="3">
    <source>
        <dbReference type="Proteomes" id="UP001196413"/>
    </source>
</evidence>
<feature type="chain" id="PRO_5042135141" description="Secreted protein" evidence="1">
    <location>
        <begin position="23"/>
        <end position="88"/>
    </location>
</feature>
<reference evidence="2" key="1">
    <citation type="submission" date="2021-06" db="EMBL/GenBank/DDBJ databases">
        <title>Parelaphostrongylus tenuis whole genome reference sequence.</title>
        <authorList>
            <person name="Garwood T.J."/>
            <person name="Larsen P.A."/>
            <person name="Fountain-Jones N.M."/>
            <person name="Garbe J.R."/>
            <person name="Macchietto M.G."/>
            <person name="Kania S.A."/>
            <person name="Gerhold R.W."/>
            <person name="Richards J.E."/>
            <person name="Wolf T.M."/>
        </authorList>
    </citation>
    <scope>NUCLEOTIDE SEQUENCE</scope>
    <source>
        <strain evidence="2">MNPRO001-30</strain>
        <tissue evidence="2">Meninges</tissue>
    </source>
</reference>
<evidence type="ECO:0008006" key="4">
    <source>
        <dbReference type="Google" id="ProtNLM"/>
    </source>
</evidence>
<protein>
    <recommendedName>
        <fullName evidence="4">Secreted protein</fullName>
    </recommendedName>
</protein>
<sequence>MERLAIAPCMISMLATVSTVFGCGVLPARHVRNGNFTITGFTTLPCHGANYYGRSFHSAPWPGRTVTCPIRATSCNESSLQSPPRSGS</sequence>
<organism evidence="2 3">
    <name type="scientific">Parelaphostrongylus tenuis</name>
    <name type="common">Meningeal worm</name>
    <dbReference type="NCBI Taxonomy" id="148309"/>
    <lineage>
        <taxon>Eukaryota</taxon>
        <taxon>Metazoa</taxon>
        <taxon>Ecdysozoa</taxon>
        <taxon>Nematoda</taxon>
        <taxon>Chromadorea</taxon>
        <taxon>Rhabditida</taxon>
        <taxon>Rhabditina</taxon>
        <taxon>Rhabditomorpha</taxon>
        <taxon>Strongyloidea</taxon>
        <taxon>Metastrongylidae</taxon>
        <taxon>Parelaphostrongylus</taxon>
    </lineage>
</organism>
<keyword evidence="1" id="KW-0732">Signal</keyword>
<feature type="signal peptide" evidence="1">
    <location>
        <begin position="1"/>
        <end position="22"/>
    </location>
</feature>
<evidence type="ECO:0000256" key="1">
    <source>
        <dbReference type="SAM" id="SignalP"/>
    </source>
</evidence>
<proteinExistence type="predicted"/>
<evidence type="ECO:0000313" key="2">
    <source>
        <dbReference type="EMBL" id="KAJ1361227.1"/>
    </source>
</evidence>
<dbReference type="EMBL" id="JAHQIW010004136">
    <property type="protein sequence ID" value="KAJ1361227.1"/>
    <property type="molecule type" value="Genomic_DNA"/>
</dbReference>
<dbReference type="Proteomes" id="UP001196413">
    <property type="component" value="Unassembled WGS sequence"/>
</dbReference>
<keyword evidence="3" id="KW-1185">Reference proteome</keyword>
<name>A0AAD5QTH4_PARTN</name>
<gene>
    <name evidence="2" type="ORF">KIN20_020427</name>
</gene>
<dbReference type="PROSITE" id="PS51257">
    <property type="entry name" value="PROKAR_LIPOPROTEIN"/>
    <property type="match status" value="1"/>
</dbReference>
<accession>A0AAD5QTH4</accession>